<reference evidence="1" key="1">
    <citation type="submission" date="2021-04" db="EMBL/GenBank/DDBJ databases">
        <title>The complete genome sequence of Caulobacter sp. S6.</title>
        <authorList>
            <person name="Tang Y."/>
            <person name="Ouyang W."/>
            <person name="Liu Q."/>
            <person name="Huang B."/>
            <person name="Guo Z."/>
            <person name="Lei P."/>
        </authorList>
    </citation>
    <scope>NUCLEOTIDE SEQUENCE</scope>
    <source>
        <strain evidence="1">S6</strain>
    </source>
</reference>
<evidence type="ECO:0000313" key="2">
    <source>
        <dbReference type="Proteomes" id="UP000676409"/>
    </source>
</evidence>
<name>A0A975G440_9CAUL</name>
<dbReference type="RefSeq" id="WP_211940213.1">
    <property type="nucleotide sequence ID" value="NZ_CP073078.1"/>
</dbReference>
<dbReference type="AlphaFoldDB" id="A0A975G440"/>
<protein>
    <recommendedName>
        <fullName evidence="3">JAB domain-containing protein</fullName>
    </recommendedName>
</protein>
<dbReference type="Proteomes" id="UP000676409">
    <property type="component" value="Chromosome"/>
</dbReference>
<dbReference type="SUPFAM" id="SSF102712">
    <property type="entry name" value="JAB1/MPN domain"/>
    <property type="match status" value="1"/>
</dbReference>
<proteinExistence type="predicted"/>
<keyword evidence="2" id="KW-1185">Reference proteome</keyword>
<dbReference type="KEGG" id="caul:KCG34_09985"/>
<dbReference type="EMBL" id="CP073078">
    <property type="protein sequence ID" value="QUD90162.1"/>
    <property type="molecule type" value="Genomic_DNA"/>
</dbReference>
<gene>
    <name evidence="1" type="ORF">KCG34_09985</name>
</gene>
<sequence>MRDRGGGRHESGAFLLGLRDDAGRARIQEFVLYDDLDPHSLDTGIVRFDGRYFSDLWAICERRGLEVVADVHTHPGESWQSASDQAHPMIARDGHLALIVPDFARRGVRREDVGVYRYRGAGRWDVIPLAQRRRFFTLCP</sequence>
<organism evidence="1 2">
    <name type="scientific">Phenylobacterium montanum</name>
    <dbReference type="NCBI Taxonomy" id="2823693"/>
    <lineage>
        <taxon>Bacteria</taxon>
        <taxon>Pseudomonadati</taxon>
        <taxon>Pseudomonadota</taxon>
        <taxon>Alphaproteobacteria</taxon>
        <taxon>Caulobacterales</taxon>
        <taxon>Caulobacteraceae</taxon>
        <taxon>Phenylobacterium</taxon>
    </lineage>
</organism>
<accession>A0A975G440</accession>
<evidence type="ECO:0008006" key="3">
    <source>
        <dbReference type="Google" id="ProtNLM"/>
    </source>
</evidence>
<evidence type="ECO:0000313" key="1">
    <source>
        <dbReference type="EMBL" id="QUD90162.1"/>
    </source>
</evidence>
<dbReference type="Gene3D" id="3.40.140.10">
    <property type="entry name" value="Cytidine Deaminase, domain 2"/>
    <property type="match status" value="1"/>
</dbReference>